<evidence type="ECO:0000256" key="7">
    <source>
        <dbReference type="ARBA" id="ARBA00023321"/>
    </source>
</evidence>
<feature type="region of interest" description="Disordered" evidence="8">
    <location>
        <begin position="511"/>
        <end position="536"/>
    </location>
</feature>
<name>A0A179UH93_BLAGS</name>
<keyword evidence="6" id="KW-0804">Transcription</keyword>
<feature type="region of interest" description="Disordered" evidence="8">
    <location>
        <begin position="258"/>
        <end position="313"/>
    </location>
</feature>
<evidence type="ECO:0000256" key="3">
    <source>
        <dbReference type="ARBA" id="ARBA00022969"/>
    </source>
</evidence>
<comment type="similarity">
    <text evidence="1">Belongs to the wetA family.</text>
</comment>
<dbReference type="GO" id="GO:0030435">
    <property type="term" value="P:sporulation resulting in formation of a cellular spore"/>
    <property type="evidence" value="ECO:0007669"/>
    <property type="project" value="UniProtKB-KW"/>
</dbReference>
<evidence type="ECO:0000313" key="10">
    <source>
        <dbReference type="Proteomes" id="UP000002038"/>
    </source>
</evidence>
<dbReference type="GO" id="GO:0048315">
    <property type="term" value="P:conidium formation"/>
    <property type="evidence" value="ECO:0007669"/>
    <property type="project" value="UniProtKB-KW"/>
</dbReference>
<dbReference type="PANTHER" id="PTHR22934">
    <property type="entry name" value="PROTEIN ESC1/WETA-RELATED"/>
    <property type="match status" value="1"/>
</dbReference>
<dbReference type="OrthoDB" id="2575228at2759"/>
<dbReference type="InterPro" id="IPR040112">
    <property type="entry name" value="WetA"/>
</dbReference>
<evidence type="ECO:0000256" key="2">
    <source>
        <dbReference type="ARBA" id="ARBA00015342"/>
    </source>
</evidence>
<organism evidence="9 10">
    <name type="scientific">Blastomyces gilchristii (strain SLH14081)</name>
    <name type="common">Blastomyces dermatitidis</name>
    <dbReference type="NCBI Taxonomy" id="559298"/>
    <lineage>
        <taxon>Eukaryota</taxon>
        <taxon>Fungi</taxon>
        <taxon>Dikarya</taxon>
        <taxon>Ascomycota</taxon>
        <taxon>Pezizomycotina</taxon>
        <taxon>Eurotiomycetes</taxon>
        <taxon>Eurotiomycetidae</taxon>
        <taxon>Onygenales</taxon>
        <taxon>Ajellomycetaceae</taxon>
        <taxon>Blastomyces</taxon>
    </lineage>
</organism>
<feature type="compositionally biased region" description="Polar residues" evidence="8">
    <location>
        <begin position="405"/>
        <end position="418"/>
    </location>
</feature>
<feature type="region of interest" description="Disordered" evidence="8">
    <location>
        <begin position="191"/>
        <end position="217"/>
    </location>
</feature>
<dbReference type="KEGG" id="bgh:BDBG_02201"/>
<feature type="compositionally biased region" description="Basic and acidic residues" evidence="8">
    <location>
        <begin position="446"/>
        <end position="457"/>
    </location>
</feature>
<keyword evidence="5" id="KW-0010">Activator</keyword>
<feature type="compositionally biased region" description="Low complexity" evidence="8">
    <location>
        <begin position="262"/>
        <end position="292"/>
    </location>
</feature>
<accession>A0A179UH93</accession>
<dbReference type="EMBL" id="GG657450">
    <property type="protein sequence ID" value="OAT05882.1"/>
    <property type="molecule type" value="Genomic_DNA"/>
</dbReference>
<dbReference type="RefSeq" id="XP_002627530.2">
    <property type="nucleotide sequence ID" value="XM_002627484.2"/>
</dbReference>
<feature type="region of interest" description="Disordered" evidence="8">
    <location>
        <begin position="391"/>
        <end position="495"/>
    </location>
</feature>
<evidence type="ECO:0000256" key="1">
    <source>
        <dbReference type="ARBA" id="ARBA00008881"/>
    </source>
</evidence>
<feature type="compositionally biased region" description="Polar residues" evidence="8">
    <location>
        <begin position="128"/>
        <end position="137"/>
    </location>
</feature>
<sequence length="561" mass="62192">MKTVDKAPANYFSKQHSLRAMFTQHINMQPLHDVTDKEAQDAPFSSDVNTLFDAGTPCKELQARNLRNGLLSFHSDQPLEMHDKHNFGSSHSYSEFGDPGPGLEAMFHDHKDPSLYTSSPPSPPQHIYKNNPSSPSGTRHHELNNFRESIRRHTSHLDLTHSSGHASLAMAYHTSWPNRFQGFGIHAHDYRTPLPPTSSPRPGQPENISRLAGQDSGLQHDYVAKPAYLLTMSNEPQSTPIPGPCTDQDMRHIYVNQQRPATSTSPSHSPPSHHILRSQPSEPSSMSWNSESIDAPSFHYSTPDLQTPDNQNWWQPSDINSYSQSTYQPIVMAPTPQRPRTHQTRVLQGTNMMHLGQSPDMGSVGEPPLSASAISCPEDMARTPYTPLALTRDNISRTSPLGAPNQRQYAPPRNSQPVSPALANIKSPGLPLRSTSTNLTNRLPKPKPEIRPHDQQHQRRTHIRKASNLPTNSQRGIKGAHITPNSNSNPTAKRPMSVSFVNFTPEDSQKLLTGVAPSGSSKTKARREQEAREKQRKLSEAAMLAIKRAGGDVEALEAVFC</sequence>
<feature type="region of interest" description="Disordered" evidence="8">
    <location>
        <begin position="82"/>
        <end position="141"/>
    </location>
</feature>
<keyword evidence="10" id="KW-1185">Reference proteome</keyword>
<dbReference type="STRING" id="559298.A0A179UH93"/>
<dbReference type="Proteomes" id="UP000002038">
    <property type="component" value="Unassembled WGS sequence"/>
</dbReference>
<dbReference type="PANTHER" id="PTHR22934:SF25">
    <property type="entry name" value="DEVELOPMENTAL REGULATORY PROTEIN WETA"/>
    <property type="match status" value="1"/>
</dbReference>
<keyword evidence="7" id="KW-0183">Conidiation</keyword>
<feature type="compositionally biased region" description="Pro residues" evidence="8">
    <location>
        <begin position="193"/>
        <end position="203"/>
    </location>
</feature>
<dbReference type="VEuPathDB" id="FungiDB:BDBG_02201"/>
<dbReference type="AlphaFoldDB" id="A0A179UH93"/>
<reference evidence="10" key="1">
    <citation type="journal article" date="2015" name="PLoS Genet.">
        <title>The dynamic genome and transcriptome of the human fungal pathogen Blastomyces and close relative Emmonsia.</title>
        <authorList>
            <person name="Munoz J.F."/>
            <person name="Gauthier G.M."/>
            <person name="Desjardins C.A."/>
            <person name="Gallo J.E."/>
            <person name="Holder J."/>
            <person name="Sullivan T.D."/>
            <person name="Marty A.J."/>
            <person name="Carmen J.C."/>
            <person name="Chen Z."/>
            <person name="Ding L."/>
            <person name="Gujja S."/>
            <person name="Magrini V."/>
            <person name="Misas E."/>
            <person name="Mitreva M."/>
            <person name="Priest M."/>
            <person name="Saif S."/>
            <person name="Whiston E.A."/>
            <person name="Young S."/>
            <person name="Zeng Q."/>
            <person name="Goldman W.E."/>
            <person name="Mardis E.R."/>
            <person name="Taylor J.W."/>
            <person name="McEwen J.G."/>
            <person name="Clay O.K."/>
            <person name="Klein B.S."/>
            <person name="Cuomo C.A."/>
        </authorList>
    </citation>
    <scope>NUCLEOTIDE SEQUENCE [LARGE SCALE GENOMIC DNA]</scope>
    <source>
        <strain evidence="10">SLH14081</strain>
    </source>
</reference>
<evidence type="ECO:0000256" key="5">
    <source>
        <dbReference type="ARBA" id="ARBA00023159"/>
    </source>
</evidence>
<keyword evidence="3" id="KW-0749">Sporulation</keyword>
<dbReference type="GeneID" id="8506919"/>
<gene>
    <name evidence="9" type="ORF">BDBG_02201</name>
</gene>
<feature type="compositionally biased region" description="Polar residues" evidence="8">
    <location>
        <begin position="299"/>
        <end position="313"/>
    </location>
</feature>
<evidence type="ECO:0000313" key="9">
    <source>
        <dbReference type="EMBL" id="OAT05882.1"/>
    </source>
</evidence>
<evidence type="ECO:0000256" key="8">
    <source>
        <dbReference type="SAM" id="MobiDB-lite"/>
    </source>
</evidence>
<protein>
    <recommendedName>
        <fullName evidence="2">Developmental regulatory protein wetA</fullName>
    </recommendedName>
</protein>
<evidence type="ECO:0000256" key="6">
    <source>
        <dbReference type="ARBA" id="ARBA00023163"/>
    </source>
</evidence>
<evidence type="ECO:0000256" key="4">
    <source>
        <dbReference type="ARBA" id="ARBA00023015"/>
    </source>
</evidence>
<keyword evidence="4" id="KW-0805">Transcription regulation</keyword>
<proteinExistence type="inferred from homology"/>
<feature type="compositionally biased region" description="Basic and acidic residues" evidence="8">
    <location>
        <begin position="526"/>
        <end position="536"/>
    </location>
</feature>